<evidence type="ECO:0000313" key="2">
    <source>
        <dbReference type="EMBL" id="OGM63315.1"/>
    </source>
</evidence>
<protein>
    <submittedName>
        <fullName evidence="2">Uncharacterized protein</fullName>
    </submittedName>
</protein>
<comment type="caution">
    <text evidence="2">The sequence shown here is derived from an EMBL/GenBank/DDBJ whole genome shotgun (WGS) entry which is preliminary data.</text>
</comment>
<proteinExistence type="predicted"/>
<keyword evidence="1" id="KW-0472">Membrane</keyword>
<dbReference type="Pfam" id="PF18933">
    <property type="entry name" value="PsbP_2"/>
    <property type="match status" value="1"/>
</dbReference>
<gene>
    <name evidence="2" type="ORF">A2961_02080</name>
</gene>
<name>A0A1F8BJ00_9BACT</name>
<keyword evidence="1" id="KW-0812">Transmembrane</keyword>
<feature type="transmembrane region" description="Helical" evidence="1">
    <location>
        <begin position="43"/>
        <end position="64"/>
    </location>
</feature>
<dbReference type="Proteomes" id="UP000177082">
    <property type="component" value="Unassembled WGS sequence"/>
</dbReference>
<dbReference type="STRING" id="1802519.A2961_02080"/>
<accession>A0A1F8BJ00</accession>
<sequence>MDSHPKNYDPVKIYPTPEQIPQPGNRNFLEKLFPKVKPEIRSLILPVILLVVISFLVIGLILIANKPKGSNLPPTQIPISTVEPTPVPNPTENWKTYMNDKYGFEFEYPDDLNNKCCEEYSDSLYGMAKVITLAQKLDTDFEGGAEIYNGLTISLALNKTNTPLDTFVEDQKIKNLQRFYGEDQLKTALSKIKTTRVGIAGQEGLLITNQPVLNIDIIYLPIQNNKYFISIYKSEEHDKEFDKTFDQILSTFKFLDSEENAEGKFCGGIAANLPENQCPEGYKCKLDGNYPDAGGKCVKN</sequence>
<keyword evidence="1" id="KW-1133">Transmembrane helix</keyword>
<reference evidence="2 3" key="1">
    <citation type="journal article" date="2016" name="Nat. Commun.">
        <title>Thousands of microbial genomes shed light on interconnected biogeochemical processes in an aquifer system.</title>
        <authorList>
            <person name="Anantharaman K."/>
            <person name="Brown C.T."/>
            <person name="Hug L.A."/>
            <person name="Sharon I."/>
            <person name="Castelle C.J."/>
            <person name="Probst A.J."/>
            <person name="Thomas B.C."/>
            <person name="Singh A."/>
            <person name="Wilkins M.J."/>
            <person name="Karaoz U."/>
            <person name="Brodie E.L."/>
            <person name="Williams K.H."/>
            <person name="Hubbard S.S."/>
            <person name="Banfield J.F."/>
        </authorList>
    </citation>
    <scope>NUCLEOTIDE SEQUENCE [LARGE SCALE GENOMIC DNA]</scope>
</reference>
<dbReference type="EMBL" id="MGHF01000018">
    <property type="protein sequence ID" value="OGM63315.1"/>
    <property type="molecule type" value="Genomic_DNA"/>
</dbReference>
<evidence type="ECO:0000256" key="1">
    <source>
        <dbReference type="SAM" id="Phobius"/>
    </source>
</evidence>
<evidence type="ECO:0000313" key="3">
    <source>
        <dbReference type="Proteomes" id="UP000177082"/>
    </source>
</evidence>
<dbReference type="AlphaFoldDB" id="A0A1F8BJ00"/>
<organism evidence="2 3">
    <name type="scientific">Candidatus Woesebacteria bacterium RIFCSPLOWO2_01_FULL_39_21</name>
    <dbReference type="NCBI Taxonomy" id="1802519"/>
    <lineage>
        <taxon>Bacteria</taxon>
        <taxon>Candidatus Woeseibacteriota</taxon>
    </lineage>
</organism>